<name>A0A6J8BR02_MYTCO</name>
<dbReference type="Pfam" id="PF13855">
    <property type="entry name" value="LRR_8"/>
    <property type="match status" value="1"/>
</dbReference>
<dbReference type="Gene3D" id="3.80.10.10">
    <property type="entry name" value="Ribonuclease Inhibitor"/>
    <property type="match status" value="2"/>
</dbReference>
<evidence type="ECO:0000256" key="2">
    <source>
        <dbReference type="ARBA" id="ARBA00022729"/>
    </source>
</evidence>
<accession>A0A6J8BR02</accession>
<evidence type="ECO:0000256" key="1">
    <source>
        <dbReference type="ARBA" id="ARBA00022614"/>
    </source>
</evidence>
<dbReference type="InterPro" id="IPR032675">
    <property type="entry name" value="LRR_dom_sf"/>
</dbReference>
<evidence type="ECO:0000313" key="6">
    <source>
        <dbReference type="Proteomes" id="UP000507470"/>
    </source>
</evidence>
<proteinExistence type="predicted"/>
<sequence>MDTQCFNITLLLILHCLCATATYMSSFKVLSPNSVNRTDLLCPSYCFEDLRNVHHCCVCTAIPEWHLSSNYLLLSLEYFKCDGSAKVIGDVDNSLPAILKHRDGYLQRYPSNLCDFTNIREIDLKGNKISTICIISCLSKSDTLDLSYNKIYQIYNDTFSLLTQLRILILTHNGLTKLDPFSVVGTSLSITLLDCSWNNMTELDASNFILENDFCEYKFNSNKITKIVNKGGFTLNPDKIYKGGLVELTGNLFYKSIDFEELGIKDIKTLGKLMSFGFLLSDAKFDCDCHMEPYLELAELIMNKIWRDYFNMSCWNPLEYRGLSIPYLVMHKKLDLFICNITEKCPRYCRYYHQQHKRTTGVNCTDANLEALPDYVPEVSNLTVLLKNTKIKTFESRNYLGNTTFIDMSNTGFSEVENDVFMQIHNGVNFLMEGHNLNDMPRGFQVLNPCIAQLGRTVIKCNCNHLWIKVLLHVKIKISNL</sequence>
<dbReference type="OrthoDB" id="6044702at2759"/>
<dbReference type="GO" id="GO:0005886">
    <property type="term" value="C:plasma membrane"/>
    <property type="evidence" value="ECO:0007669"/>
    <property type="project" value="TreeGrafter"/>
</dbReference>
<keyword evidence="3" id="KW-0677">Repeat</keyword>
<keyword evidence="2 4" id="KW-0732">Signal</keyword>
<evidence type="ECO:0000313" key="5">
    <source>
        <dbReference type="EMBL" id="CAC5385244.1"/>
    </source>
</evidence>
<gene>
    <name evidence="5" type="ORF">MCOR_20809</name>
</gene>
<protein>
    <submittedName>
        <fullName evidence="5">Uncharacterized protein</fullName>
    </submittedName>
</protein>
<dbReference type="InterPro" id="IPR050541">
    <property type="entry name" value="LRR_TM_domain-containing"/>
</dbReference>
<dbReference type="SMART" id="SM00365">
    <property type="entry name" value="LRR_SD22"/>
    <property type="match status" value="3"/>
</dbReference>
<reference evidence="5 6" key="1">
    <citation type="submission" date="2020-06" db="EMBL/GenBank/DDBJ databases">
        <authorList>
            <person name="Li R."/>
            <person name="Bekaert M."/>
        </authorList>
    </citation>
    <scope>NUCLEOTIDE SEQUENCE [LARGE SCALE GENOMIC DNA]</scope>
    <source>
        <strain evidence="6">wild</strain>
    </source>
</reference>
<dbReference type="AlphaFoldDB" id="A0A6J8BR02"/>
<dbReference type="PANTHER" id="PTHR24369:SF210">
    <property type="entry name" value="CHAOPTIN-RELATED"/>
    <property type="match status" value="1"/>
</dbReference>
<dbReference type="SUPFAM" id="SSF52075">
    <property type="entry name" value="Outer arm dynein light chain 1"/>
    <property type="match status" value="1"/>
</dbReference>
<dbReference type="Proteomes" id="UP000507470">
    <property type="component" value="Unassembled WGS sequence"/>
</dbReference>
<dbReference type="PANTHER" id="PTHR24369">
    <property type="entry name" value="ANTIGEN BSP, PUTATIVE-RELATED"/>
    <property type="match status" value="1"/>
</dbReference>
<feature type="signal peptide" evidence="4">
    <location>
        <begin position="1"/>
        <end position="26"/>
    </location>
</feature>
<dbReference type="EMBL" id="CACVKT020003692">
    <property type="protein sequence ID" value="CAC5385244.1"/>
    <property type="molecule type" value="Genomic_DNA"/>
</dbReference>
<feature type="chain" id="PRO_5026677119" evidence="4">
    <location>
        <begin position="27"/>
        <end position="481"/>
    </location>
</feature>
<keyword evidence="6" id="KW-1185">Reference proteome</keyword>
<evidence type="ECO:0000256" key="3">
    <source>
        <dbReference type="ARBA" id="ARBA00022737"/>
    </source>
</evidence>
<keyword evidence="1" id="KW-0433">Leucine-rich repeat</keyword>
<dbReference type="InterPro" id="IPR001611">
    <property type="entry name" value="Leu-rich_rpt"/>
</dbReference>
<organism evidence="5 6">
    <name type="scientific">Mytilus coruscus</name>
    <name type="common">Sea mussel</name>
    <dbReference type="NCBI Taxonomy" id="42192"/>
    <lineage>
        <taxon>Eukaryota</taxon>
        <taxon>Metazoa</taxon>
        <taxon>Spiralia</taxon>
        <taxon>Lophotrochozoa</taxon>
        <taxon>Mollusca</taxon>
        <taxon>Bivalvia</taxon>
        <taxon>Autobranchia</taxon>
        <taxon>Pteriomorphia</taxon>
        <taxon>Mytilida</taxon>
        <taxon>Mytiloidea</taxon>
        <taxon>Mytilidae</taxon>
        <taxon>Mytilinae</taxon>
        <taxon>Mytilus</taxon>
    </lineage>
</organism>
<evidence type="ECO:0000256" key="4">
    <source>
        <dbReference type="SAM" id="SignalP"/>
    </source>
</evidence>
<dbReference type="PROSITE" id="PS51450">
    <property type="entry name" value="LRR"/>
    <property type="match status" value="1"/>
</dbReference>